<evidence type="ECO:0000256" key="1">
    <source>
        <dbReference type="ARBA" id="ARBA00007598"/>
    </source>
</evidence>
<dbReference type="RefSeq" id="XP_007766587.1">
    <property type="nucleotide sequence ID" value="XM_007768397.1"/>
</dbReference>
<dbReference type="InterPro" id="IPR051265">
    <property type="entry name" value="HIBADH-related_NP60_sf"/>
</dbReference>
<dbReference type="InterPro" id="IPR015814">
    <property type="entry name" value="Pgluconate_DH_NAD-bd_C"/>
</dbReference>
<dbReference type="InterPro" id="IPR013328">
    <property type="entry name" value="6PGD_dom2"/>
</dbReference>
<dbReference type="InterPro" id="IPR008927">
    <property type="entry name" value="6-PGluconate_DH-like_C_sf"/>
</dbReference>
<dbReference type="PANTHER" id="PTHR43580:SF2">
    <property type="entry name" value="CYTOKINE-LIKE NUCLEAR FACTOR N-PAC"/>
    <property type="match status" value="1"/>
</dbReference>
<evidence type="ECO:0000313" key="5">
    <source>
        <dbReference type="Proteomes" id="UP000053558"/>
    </source>
</evidence>
<evidence type="ECO:0000259" key="2">
    <source>
        <dbReference type="Pfam" id="PF03446"/>
    </source>
</evidence>
<organism evidence="4 5">
    <name type="scientific">Coniophora puteana (strain RWD-64-598)</name>
    <name type="common">Brown rot fungus</name>
    <dbReference type="NCBI Taxonomy" id="741705"/>
    <lineage>
        <taxon>Eukaryota</taxon>
        <taxon>Fungi</taxon>
        <taxon>Dikarya</taxon>
        <taxon>Basidiomycota</taxon>
        <taxon>Agaricomycotina</taxon>
        <taxon>Agaricomycetes</taxon>
        <taxon>Agaricomycetidae</taxon>
        <taxon>Boletales</taxon>
        <taxon>Coniophorineae</taxon>
        <taxon>Coniophoraceae</taxon>
        <taxon>Coniophora</taxon>
    </lineage>
</organism>
<name>A0A5M3MU32_CONPW</name>
<gene>
    <name evidence="4" type="ORF">CONPUDRAFT_100838</name>
</gene>
<dbReference type="AlphaFoldDB" id="A0A5M3MU32"/>
<dbReference type="GeneID" id="19198252"/>
<evidence type="ECO:0000259" key="3">
    <source>
        <dbReference type="Pfam" id="PF09130"/>
    </source>
</evidence>
<dbReference type="Gene3D" id="1.10.1040.10">
    <property type="entry name" value="N-(1-d-carboxylethyl)-l-norvaline Dehydrogenase, domain 2"/>
    <property type="match status" value="1"/>
</dbReference>
<sequence>MSAPTIAILSPGVMGAAVGARLFRSGCTVLTTLAGRSPATHKRAADAGMRDASLRDIVGNASWILSILPPRDAVKTAEDIRDAVGKTKPTDKLVFVDCNAVSPETTKRIAALLHGTNVRFVDAGIIGGPPKEGYDPAFYASASDTAALDEFEELGKQWGLRVIPLRGEGVGVGDASALKMSYAGITKGTIGLYATMVLAAHASSPATAAALMNELGMSQLPQLTRLTNSVPGMVPKAYRWIAEMEEIGAFVGPPGTEGDIYRGLARLYERIERAVDEKEKDEADGDVQVLDDFVQRAKKLLEEKNNAK</sequence>
<dbReference type="Gene3D" id="3.40.50.720">
    <property type="entry name" value="NAD(P)-binding Rossmann-like Domain"/>
    <property type="match status" value="1"/>
</dbReference>
<reference evidence="5" key="1">
    <citation type="journal article" date="2012" name="Science">
        <title>The Paleozoic origin of enzymatic lignin decomposition reconstructed from 31 fungal genomes.</title>
        <authorList>
            <person name="Floudas D."/>
            <person name="Binder M."/>
            <person name="Riley R."/>
            <person name="Barry K."/>
            <person name="Blanchette R.A."/>
            <person name="Henrissat B."/>
            <person name="Martinez A.T."/>
            <person name="Otillar R."/>
            <person name="Spatafora J.W."/>
            <person name="Yadav J.S."/>
            <person name="Aerts A."/>
            <person name="Benoit I."/>
            <person name="Boyd A."/>
            <person name="Carlson A."/>
            <person name="Copeland A."/>
            <person name="Coutinho P.M."/>
            <person name="de Vries R.P."/>
            <person name="Ferreira P."/>
            <person name="Findley K."/>
            <person name="Foster B."/>
            <person name="Gaskell J."/>
            <person name="Glotzer D."/>
            <person name="Gorecki P."/>
            <person name="Heitman J."/>
            <person name="Hesse C."/>
            <person name="Hori C."/>
            <person name="Igarashi K."/>
            <person name="Jurgens J.A."/>
            <person name="Kallen N."/>
            <person name="Kersten P."/>
            <person name="Kohler A."/>
            <person name="Kuees U."/>
            <person name="Kumar T.K.A."/>
            <person name="Kuo A."/>
            <person name="LaButti K."/>
            <person name="Larrondo L.F."/>
            <person name="Lindquist E."/>
            <person name="Ling A."/>
            <person name="Lombard V."/>
            <person name="Lucas S."/>
            <person name="Lundell T."/>
            <person name="Martin R."/>
            <person name="McLaughlin D.J."/>
            <person name="Morgenstern I."/>
            <person name="Morin E."/>
            <person name="Murat C."/>
            <person name="Nagy L.G."/>
            <person name="Nolan M."/>
            <person name="Ohm R.A."/>
            <person name="Patyshakuliyeva A."/>
            <person name="Rokas A."/>
            <person name="Ruiz-Duenas F.J."/>
            <person name="Sabat G."/>
            <person name="Salamov A."/>
            <person name="Samejima M."/>
            <person name="Schmutz J."/>
            <person name="Slot J.C."/>
            <person name="St John F."/>
            <person name="Stenlid J."/>
            <person name="Sun H."/>
            <person name="Sun S."/>
            <person name="Syed K."/>
            <person name="Tsang A."/>
            <person name="Wiebenga A."/>
            <person name="Young D."/>
            <person name="Pisabarro A."/>
            <person name="Eastwood D.C."/>
            <person name="Martin F."/>
            <person name="Cullen D."/>
            <person name="Grigoriev I.V."/>
            <person name="Hibbett D.S."/>
        </authorList>
    </citation>
    <scope>NUCLEOTIDE SEQUENCE [LARGE SCALE GENOMIC DNA]</scope>
    <source>
        <strain evidence="5">RWD-64-598 SS2</strain>
    </source>
</reference>
<dbReference type="Proteomes" id="UP000053558">
    <property type="component" value="Unassembled WGS sequence"/>
</dbReference>
<proteinExistence type="inferred from homology"/>
<dbReference type="Pfam" id="PF09130">
    <property type="entry name" value="DUF1932"/>
    <property type="match status" value="1"/>
</dbReference>
<feature type="domain" description="Phosphogluconate dehydrogenase NAD-binding putative C-terminal" evidence="3">
    <location>
        <begin position="202"/>
        <end position="271"/>
    </location>
</feature>
<dbReference type="Pfam" id="PF03446">
    <property type="entry name" value="NAD_binding_2"/>
    <property type="match status" value="1"/>
</dbReference>
<dbReference type="SUPFAM" id="SSF51735">
    <property type="entry name" value="NAD(P)-binding Rossmann-fold domains"/>
    <property type="match status" value="1"/>
</dbReference>
<dbReference type="PANTHER" id="PTHR43580">
    <property type="entry name" value="OXIDOREDUCTASE GLYR1-RELATED"/>
    <property type="match status" value="1"/>
</dbReference>
<dbReference type="InterPro" id="IPR036291">
    <property type="entry name" value="NAD(P)-bd_dom_sf"/>
</dbReference>
<accession>A0A5M3MU32</accession>
<dbReference type="InterPro" id="IPR006115">
    <property type="entry name" value="6PGDH_NADP-bd"/>
</dbReference>
<dbReference type="OrthoDB" id="9988102at2759"/>
<feature type="domain" description="6-phosphogluconate dehydrogenase NADP-binding" evidence="2">
    <location>
        <begin position="6"/>
        <end position="143"/>
    </location>
</feature>
<dbReference type="EMBL" id="JH711576">
    <property type="protein sequence ID" value="EIW82550.1"/>
    <property type="molecule type" value="Genomic_DNA"/>
</dbReference>
<comment type="caution">
    <text evidence="4">The sequence shown here is derived from an EMBL/GenBank/DDBJ whole genome shotgun (WGS) entry which is preliminary data.</text>
</comment>
<keyword evidence="5" id="KW-1185">Reference proteome</keyword>
<dbReference type="SUPFAM" id="SSF48179">
    <property type="entry name" value="6-phosphogluconate dehydrogenase C-terminal domain-like"/>
    <property type="match status" value="1"/>
</dbReference>
<protein>
    <submittedName>
        <fullName evidence="4">6-phosphogluconate dehydrogenase C-terminal domain-like protein</fullName>
    </submittedName>
</protein>
<dbReference type="KEGG" id="cput:CONPUDRAFT_100838"/>
<comment type="similarity">
    <text evidence="1">Belongs to the HIBADH-related family. NP60 subfamily.</text>
</comment>
<dbReference type="OMA" id="YAGINKG"/>
<evidence type="ECO:0000313" key="4">
    <source>
        <dbReference type="EMBL" id="EIW82550.1"/>
    </source>
</evidence>
<dbReference type="GO" id="GO:0050661">
    <property type="term" value="F:NADP binding"/>
    <property type="evidence" value="ECO:0007669"/>
    <property type="project" value="InterPro"/>
</dbReference>